<dbReference type="OrthoDB" id="5198189at2"/>
<feature type="transmembrane region" description="Helical" evidence="1">
    <location>
        <begin position="42"/>
        <end position="63"/>
    </location>
</feature>
<keyword evidence="1" id="KW-0812">Transmembrane</keyword>
<dbReference type="Proteomes" id="UP000191200">
    <property type="component" value="Chromosome"/>
</dbReference>
<reference evidence="2 3" key="1">
    <citation type="submission" date="2016-09" db="EMBL/GenBank/DDBJ databases">
        <title>Vagococcus teuberi sp. nov., isolated from the Malian artisanal sour milk fene.</title>
        <authorList>
            <person name="Wullschleger S."/>
            <person name="Seifert C."/>
            <person name="Baumgartner S."/>
            <person name="Lacroix C."/>
            <person name="Bonfoh B."/>
            <person name="Stevens M.J."/>
            <person name="Meile L."/>
        </authorList>
    </citation>
    <scope>NUCLEOTIDE SEQUENCE [LARGE SCALE GENOMIC DNA]</scope>
    <source>
        <strain evidence="2 3">DSM 21459</strain>
    </source>
</reference>
<keyword evidence="1" id="KW-1133">Transmembrane helix</keyword>
<protein>
    <recommendedName>
        <fullName evidence="4">ECF transporter S component</fullName>
    </recommendedName>
</protein>
<feature type="transmembrane region" description="Helical" evidence="1">
    <location>
        <begin position="102"/>
        <end position="126"/>
    </location>
</feature>
<dbReference type="Gene3D" id="1.10.1760.20">
    <property type="match status" value="1"/>
</dbReference>
<sequence>MLKKITTKEITMIALLTAFCVVGRMLTTWIPNVQPITATLILVALYMGGIQAMVIGALSILITNFYLGMGIWTIAQILSFCAIILVVVLLKRIIPIKTSFFTQLIVSGLSGFFYGFLISVMLAPFLGVQNFWAYYITGMSFDMMHAFGTVFFYAILKKPFVYIIEKEINTKR</sequence>
<evidence type="ECO:0000313" key="2">
    <source>
        <dbReference type="EMBL" id="APB30844.1"/>
    </source>
</evidence>
<dbReference type="AlphaFoldDB" id="A0A1J0A4H5"/>
<dbReference type="KEGG" id="vte:BHY08_02770"/>
<evidence type="ECO:0000256" key="1">
    <source>
        <dbReference type="SAM" id="Phobius"/>
    </source>
</evidence>
<dbReference type="STRING" id="519472.BHY08_02770"/>
<proteinExistence type="predicted"/>
<organism evidence="2 3">
    <name type="scientific">Vagococcus teuberi</name>
    <dbReference type="NCBI Taxonomy" id="519472"/>
    <lineage>
        <taxon>Bacteria</taxon>
        <taxon>Bacillati</taxon>
        <taxon>Bacillota</taxon>
        <taxon>Bacilli</taxon>
        <taxon>Lactobacillales</taxon>
        <taxon>Enterococcaceae</taxon>
        <taxon>Vagococcus</taxon>
    </lineage>
</organism>
<evidence type="ECO:0008006" key="4">
    <source>
        <dbReference type="Google" id="ProtNLM"/>
    </source>
</evidence>
<keyword evidence="3" id="KW-1185">Reference proteome</keyword>
<dbReference type="RefSeq" id="WP_071456419.1">
    <property type="nucleotide sequence ID" value="NZ_CP017267.1"/>
</dbReference>
<evidence type="ECO:0000313" key="3">
    <source>
        <dbReference type="Proteomes" id="UP000191200"/>
    </source>
</evidence>
<feature type="transmembrane region" description="Helical" evidence="1">
    <location>
        <begin position="12"/>
        <end position="30"/>
    </location>
</feature>
<name>A0A1J0A4H5_9ENTE</name>
<dbReference type="EMBL" id="CP017267">
    <property type="protein sequence ID" value="APB30844.1"/>
    <property type="molecule type" value="Genomic_DNA"/>
</dbReference>
<feature type="transmembrane region" description="Helical" evidence="1">
    <location>
        <begin position="132"/>
        <end position="156"/>
    </location>
</feature>
<accession>A0A1J0A4H5</accession>
<feature type="transmembrane region" description="Helical" evidence="1">
    <location>
        <begin position="69"/>
        <end position="90"/>
    </location>
</feature>
<gene>
    <name evidence="2" type="ORF">BHY08_02770</name>
</gene>
<keyword evidence="1" id="KW-0472">Membrane</keyword>